<evidence type="ECO:0000259" key="2">
    <source>
        <dbReference type="Pfam" id="PF00089"/>
    </source>
</evidence>
<dbReference type="PANTHER" id="PTHR24253">
    <property type="entry name" value="TRANSMEMBRANE PROTEASE SERINE"/>
    <property type="match status" value="1"/>
</dbReference>
<keyword evidence="3" id="KW-0378">Hydrolase</keyword>
<dbReference type="Proteomes" id="UP001500889">
    <property type="component" value="Chromosome O"/>
</dbReference>
<sequence length="153" mass="17262">MFKIEKIIVHPDYKNNTLGDDLAVVRLDREVPFSAFVQPMCMPHSWEGPANFVAAYVDLIGYEMGNKKRSRLIKAYEHISDPQSCLLRYPEISQRQMCGYIKGAELQPGSPLIGVRVYKGLPANYYLIGNLVGGYDPSLSAPYLFISIAPYRN</sequence>
<dbReference type="InterPro" id="IPR043504">
    <property type="entry name" value="Peptidase_S1_PA_chymotrypsin"/>
</dbReference>
<feature type="domain" description="Peptidase S1" evidence="2">
    <location>
        <begin position="2"/>
        <end position="103"/>
    </location>
</feature>
<dbReference type="Gene3D" id="2.40.10.10">
    <property type="entry name" value="Trypsin-like serine proteases"/>
    <property type="match status" value="1"/>
</dbReference>
<dbReference type="InterPro" id="IPR001254">
    <property type="entry name" value="Trypsin_dom"/>
</dbReference>
<dbReference type="SUPFAM" id="SSF50494">
    <property type="entry name" value="Trypsin-like serine proteases"/>
    <property type="match status" value="1"/>
</dbReference>
<dbReference type="GO" id="GO:0006508">
    <property type="term" value="P:proteolysis"/>
    <property type="evidence" value="ECO:0007669"/>
    <property type="project" value="UniProtKB-KW"/>
</dbReference>
<dbReference type="Pfam" id="PF00089">
    <property type="entry name" value="Trypsin"/>
    <property type="match status" value="1"/>
</dbReference>
<proteinExistence type="predicted"/>
<keyword evidence="3" id="KW-0645">Protease</keyword>
<gene>
    <name evidence="3" type="ORF">DMAD_09808</name>
</gene>
<dbReference type="GO" id="GO:0004252">
    <property type="term" value="F:serine-type endopeptidase activity"/>
    <property type="evidence" value="ECO:0007669"/>
    <property type="project" value="InterPro"/>
</dbReference>
<keyword evidence="4" id="KW-1185">Reference proteome</keyword>
<evidence type="ECO:0000256" key="1">
    <source>
        <dbReference type="ARBA" id="ARBA00023157"/>
    </source>
</evidence>
<evidence type="ECO:0000313" key="3">
    <source>
        <dbReference type="EMBL" id="BFF91558.1"/>
    </source>
</evidence>
<organism evidence="3 4">
    <name type="scientific">Drosophila madeirensis</name>
    <name type="common">Fruit fly</name>
    <dbReference type="NCBI Taxonomy" id="30013"/>
    <lineage>
        <taxon>Eukaryota</taxon>
        <taxon>Metazoa</taxon>
        <taxon>Ecdysozoa</taxon>
        <taxon>Arthropoda</taxon>
        <taxon>Hexapoda</taxon>
        <taxon>Insecta</taxon>
        <taxon>Pterygota</taxon>
        <taxon>Neoptera</taxon>
        <taxon>Endopterygota</taxon>
        <taxon>Diptera</taxon>
        <taxon>Brachycera</taxon>
        <taxon>Muscomorpha</taxon>
        <taxon>Ephydroidea</taxon>
        <taxon>Drosophilidae</taxon>
        <taxon>Drosophila</taxon>
        <taxon>Sophophora</taxon>
    </lineage>
</organism>
<accession>A0AAU9EX54</accession>
<dbReference type="PANTHER" id="PTHR24253:SF153">
    <property type="entry name" value="SERINE PROTEASE HEPSIN"/>
    <property type="match status" value="1"/>
</dbReference>
<reference evidence="3 4" key="1">
    <citation type="submission" date="2024-02" db="EMBL/GenBank/DDBJ databases">
        <title>A chromosome-level genome assembly of Drosophila madeirensis, a fruit fly species endemic to Madeira island.</title>
        <authorList>
            <person name="Tomihara K."/>
            <person name="Llopart A."/>
            <person name="Yamamoto D."/>
        </authorList>
    </citation>
    <scope>NUCLEOTIDE SEQUENCE [LARGE SCALE GENOMIC DNA]</scope>
    <source>
        <strain evidence="3 4">RF1</strain>
    </source>
</reference>
<keyword evidence="1" id="KW-1015">Disulfide bond</keyword>
<dbReference type="EMBL" id="AP029263">
    <property type="protein sequence ID" value="BFF91558.1"/>
    <property type="molecule type" value="Genomic_DNA"/>
</dbReference>
<dbReference type="AlphaFoldDB" id="A0AAU9EX54"/>
<protein>
    <submittedName>
        <fullName evidence="3">CLIP domain-containing serine protease 14D-like</fullName>
    </submittedName>
</protein>
<name>A0AAU9EX54_DROMD</name>
<evidence type="ECO:0000313" key="4">
    <source>
        <dbReference type="Proteomes" id="UP001500889"/>
    </source>
</evidence>
<dbReference type="InterPro" id="IPR009003">
    <property type="entry name" value="Peptidase_S1_PA"/>
</dbReference>